<feature type="transmembrane region" description="Helical" evidence="1">
    <location>
        <begin position="149"/>
        <end position="169"/>
    </location>
</feature>
<evidence type="ECO:0000256" key="1">
    <source>
        <dbReference type="SAM" id="Phobius"/>
    </source>
</evidence>
<keyword evidence="4" id="KW-1185">Reference proteome</keyword>
<keyword evidence="1" id="KW-0472">Membrane</keyword>
<protein>
    <submittedName>
        <fullName evidence="2">Uncharacterized protein</fullName>
    </submittedName>
</protein>
<gene>
    <name evidence="3" type="ORF">RCL2_000150200</name>
    <name evidence="2" type="ORF">RclHR1_08850004</name>
</gene>
<dbReference type="Proteomes" id="UP000247702">
    <property type="component" value="Unassembled WGS sequence"/>
</dbReference>
<name>A0A2Z6S4L5_9GLOM</name>
<keyword evidence="1" id="KW-1133">Transmembrane helix</keyword>
<comment type="caution">
    <text evidence="2">The sequence shown here is derived from an EMBL/GenBank/DDBJ whole genome shotgun (WGS) entry which is preliminary data.</text>
</comment>
<feature type="transmembrane region" description="Helical" evidence="1">
    <location>
        <begin position="212"/>
        <end position="232"/>
    </location>
</feature>
<dbReference type="AlphaFoldDB" id="A0A2Z6S4L5"/>
<dbReference type="EMBL" id="BLAL01000011">
    <property type="protein sequence ID" value="GES74000.1"/>
    <property type="molecule type" value="Genomic_DNA"/>
</dbReference>
<keyword evidence="1" id="KW-0812">Transmembrane</keyword>
<feature type="transmembrane region" description="Helical" evidence="1">
    <location>
        <begin position="286"/>
        <end position="307"/>
    </location>
</feature>
<feature type="transmembrane region" description="Helical" evidence="1">
    <location>
        <begin position="96"/>
        <end position="129"/>
    </location>
</feature>
<reference evidence="2 4" key="1">
    <citation type="submission" date="2017-11" db="EMBL/GenBank/DDBJ databases">
        <title>The genome of Rhizophagus clarus HR1 reveals common genetic basis of auxotrophy among arbuscular mycorrhizal fungi.</title>
        <authorList>
            <person name="Kobayashi Y."/>
        </authorList>
    </citation>
    <scope>NUCLEOTIDE SEQUENCE [LARGE SCALE GENOMIC DNA]</scope>
    <source>
        <strain evidence="2 4">HR1</strain>
    </source>
</reference>
<sequence length="466" mass="52044">MSAVKPATATPAFESSNPFAINMPKMGGKKGKILGSLNNVSPQVTGKAVSDALKSLDKIGVKDNIEEEIKEHHYETPAQIEEEEKKITRRILRIDIIISYLLFYTALMMQWLTLLGLSNSVGGFFYEFFINSFNFPEYDFSSITAVGKIAGLTTSLQIIIFVLANIFVLKKTLSNKNNSTSKPSNQSGDRFNDLKTKLCTHFTTVRGRIAQFYQILNILSQILIIISTIISANDKFSAINEFTDANNSDPSFFLLGITGGHRKRQEQPETQQTLIVKHAALFTKTITSIAILAIIMTSFMNIITWMADIWEVNKNELIIYKLFKYITRLMVCYPCFGDKLSGADEKIDEKTHEQEDLMLADIANRKPQSAEKLLNDAQQNILNNPNLNDLIKTTLNGPTQNDIEKIAGEEKTDDEKKDLNTLVKDGVENVLCNDEEETKIVGTIKIGIDVATKVFDAVTSKEGGKT</sequence>
<reference evidence="3" key="2">
    <citation type="submission" date="2019-10" db="EMBL/GenBank/DDBJ databases">
        <title>Conservation and host-specific expression of non-tandemly repeated heterogenous ribosome RNA gene in arbuscular mycorrhizal fungi.</title>
        <authorList>
            <person name="Maeda T."/>
            <person name="Kobayashi Y."/>
            <person name="Nakagawa T."/>
            <person name="Ezawa T."/>
            <person name="Yamaguchi K."/>
            <person name="Bino T."/>
            <person name="Nishimoto Y."/>
            <person name="Shigenobu S."/>
            <person name="Kawaguchi M."/>
        </authorList>
    </citation>
    <scope>NUCLEOTIDE SEQUENCE</scope>
    <source>
        <strain evidence="3">HR1</strain>
    </source>
</reference>
<dbReference type="OrthoDB" id="2408120at2759"/>
<dbReference type="Proteomes" id="UP000615446">
    <property type="component" value="Unassembled WGS sequence"/>
</dbReference>
<organism evidence="2 4">
    <name type="scientific">Rhizophagus clarus</name>
    <dbReference type="NCBI Taxonomy" id="94130"/>
    <lineage>
        <taxon>Eukaryota</taxon>
        <taxon>Fungi</taxon>
        <taxon>Fungi incertae sedis</taxon>
        <taxon>Mucoromycota</taxon>
        <taxon>Glomeromycotina</taxon>
        <taxon>Glomeromycetes</taxon>
        <taxon>Glomerales</taxon>
        <taxon>Glomeraceae</taxon>
        <taxon>Rhizophagus</taxon>
    </lineage>
</organism>
<evidence type="ECO:0000313" key="2">
    <source>
        <dbReference type="EMBL" id="GBC09421.1"/>
    </source>
</evidence>
<evidence type="ECO:0000313" key="3">
    <source>
        <dbReference type="EMBL" id="GES74000.1"/>
    </source>
</evidence>
<evidence type="ECO:0000313" key="4">
    <source>
        <dbReference type="Proteomes" id="UP000247702"/>
    </source>
</evidence>
<proteinExistence type="predicted"/>
<accession>A0A2Z6S4L5</accession>
<dbReference type="EMBL" id="BEXD01004298">
    <property type="protein sequence ID" value="GBC09421.1"/>
    <property type="molecule type" value="Genomic_DNA"/>
</dbReference>